<dbReference type="Gene3D" id="3.80.10.10">
    <property type="entry name" value="Ribonuclease Inhibitor"/>
    <property type="match status" value="5"/>
</dbReference>
<evidence type="ECO:0000256" key="7">
    <source>
        <dbReference type="ARBA" id="ARBA00023136"/>
    </source>
</evidence>
<evidence type="ECO:0000313" key="10">
    <source>
        <dbReference type="Proteomes" id="UP001153076"/>
    </source>
</evidence>
<dbReference type="Pfam" id="PF13855">
    <property type="entry name" value="LRR_8"/>
    <property type="match status" value="1"/>
</dbReference>
<proteinExistence type="predicted"/>
<keyword evidence="6" id="KW-1133">Transmembrane helix</keyword>
<keyword evidence="7" id="KW-0472">Membrane</keyword>
<dbReference type="SUPFAM" id="SSF52058">
    <property type="entry name" value="L domain-like"/>
    <property type="match status" value="1"/>
</dbReference>
<keyword evidence="5" id="KW-0677">Repeat</keyword>
<evidence type="ECO:0000256" key="2">
    <source>
        <dbReference type="ARBA" id="ARBA00022614"/>
    </source>
</evidence>
<dbReference type="EMBL" id="JAKOGI010000025">
    <property type="protein sequence ID" value="KAJ8448974.1"/>
    <property type="molecule type" value="Genomic_DNA"/>
</dbReference>
<evidence type="ECO:0000256" key="4">
    <source>
        <dbReference type="ARBA" id="ARBA00022729"/>
    </source>
</evidence>
<evidence type="ECO:0000256" key="1">
    <source>
        <dbReference type="ARBA" id="ARBA00004479"/>
    </source>
</evidence>
<reference evidence="9" key="1">
    <citation type="submission" date="2022-04" db="EMBL/GenBank/DDBJ databases">
        <title>Carnegiea gigantea Genome sequencing and assembly v2.</title>
        <authorList>
            <person name="Copetti D."/>
            <person name="Sanderson M.J."/>
            <person name="Burquez A."/>
            <person name="Wojciechowski M.F."/>
        </authorList>
    </citation>
    <scope>NUCLEOTIDE SEQUENCE</scope>
    <source>
        <strain evidence="9">SGP5-SGP5p</strain>
        <tissue evidence="9">Aerial part</tissue>
    </source>
</reference>
<evidence type="ECO:0000256" key="3">
    <source>
        <dbReference type="ARBA" id="ARBA00022692"/>
    </source>
</evidence>
<keyword evidence="2" id="KW-0433">Leucine-rich repeat</keyword>
<dbReference type="InterPro" id="IPR001611">
    <property type="entry name" value="Leu-rich_rpt"/>
</dbReference>
<keyword evidence="3" id="KW-0812">Transmembrane</keyword>
<dbReference type="AlphaFoldDB" id="A0A9Q1KU52"/>
<protein>
    <submittedName>
        <fullName evidence="9">Uncharacterized protein</fullName>
    </submittedName>
</protein>
<dbReference type="FunFam" id="3.80.10.10:FF:000041">
    <property type="entry name" value="LRR receptor-like serine/threonine-protein kinase ERECTA"/>
    <property type="match status" value="4"/>
</dbReference>
<organism evidence="9 10">
    <name type="scientific">Carnegiea gigantea</name>
    <dbReference type="NCBI Taxonomy" id="171969"/>
    <lineage>
        <taxon>Eukaryota</taxon>
        <taxon>Viridiplantae</taxon>
        <taxon>Streptophyta</taxon>
        <taxon>Embryophyta</taxon>
        <taxon>Tracheophyta</taxon>
        <taxon>Spermatophyta</taxon>
        <taxon>Magnoliopsida</taxon>
        <taxon>eudicotyledons</taxon>
        <taxon>Gunneridae</taxon>
        <taxon>Pentapetalae</taxon>
        <taxon>Caryophyllales</taxon>
        <taxon>Cactineae</taxon>
        <taxon>Cactaceae</taxon>
        <taxon>Cactoideae</taxon>
        <taxon>Echinocereeae</taxon>
        <taxon>Carnegiea</taxon>
    </lineage>
</organism>
<dbReference type="Pfam" id="PF00560">
    <property type="entry name" value="LRR_1"/>
    <property type="match status" value="4"/>
</dbReference>
<dbReference type="InterPro" id="IPR032675">
    <property type="entry name" value="LRR_dom_sf"/>
</dbReference>
<evidence type="ECO:0000313" key="9">
    <source>
        <dbReference type="EMBL" id="KAJ8448974.1"/>
    </source>
</evidence>
<dbReference type="InterPro" id="IPR046956">
    <property type="entry name" value="RLP23-like"/>
</dbReference>
<evidence type="ECO:0000256" key="6">
    <source>
        <dbReference type="ARBA" id="ARBA00022989"/>
    </source>
</evidence>
<dbReference type="GO" id="GO:0016020">
    <property type="term" value="C:membrane"/>
    <property type="evidence" value="ECO:0007669"/>
    <property type="project" value="UniProtKB-SubCell"/>
</dbReference>
<comment type="subcellular location">
    <subcellularLocation>
        <location evidence="1">Membrane</location>
        <topology evidence="1">Single-pass type I membrane protein</topology>
    </subcellularLocation>
</comment>
<accession>A0A9Q1KU52</accession>
<sequence length="931" mass="102862">MLYVNVNTDLMGFLPKFQHNSPLKRLGPLPSSLGNLTKLTYLDLCRSNAFSGGLPSSLINLTELHWLALDLSNNGLTGGIPHWLLNLTQLNLLDLSGNQLEGPIFSSRISQLENLDLLLLDNNRNLHGDFDAFLKLKYLRVLSLVGVKLTFLGKNTANESVPKLNRLSPNSCNLREFPQFLRSLMNYFDASNNELSGGIPDCMSELSNALIILNLERNNLHGNIPATYPESCNLRWINLNGNRLEGSMPRSLANCKNLEVLDVGHNDINDTFPSWLGGLSKLHILILRHNHFHGILGYPKVGHDFLSLHIIDLSNNFHTGDLPLAYLQNWDAMKHANESESIAFGARVEIHIRMSGIIQVLTPKYNYSITIANKGNDIFFFPQASYSCSNQDRLALLLQFQQSFIINCAVSNLSTAYPVVNSWGSEPHRGDCFCGTASAVMRRQAVSLSSMSVAAAPTGPSLLTAPCSTLTISNTLASGFMTEFCYCENLLLVPAVLLVNSILPSYSCHDHERSALLQFKHSFIIDCAASFSPAAYPKLVSLHLSDSAFNGQIPLAISNFSSLSTLDLSNQYGDAKAGSQLKLQDLSLEKLLRNLTRLKELYLDQVDISSSVQDILTNLTLLEVVSLKVCNLNDLIGFLPKFQPNSPLKRLGLSVTSFYGELPSSIGELANLEDLYLYECLFSGPLPSSLGNLTKLTSLDLSGSNAFSGDLPSSLINLTELHWLGLSHLQGRHEALISWFFNLNKLTSLYLDFFNLGGEIPSVISNLTSLTVLDLLNNGLTGAIPHWLMNLTQLNVLILSGNQLEGPIFSPGISQLENLNHLLLNNNHNLHGDFDAFLKLKYLRDLNLVGVKLTFLGKNTANESVPKLNMLNLNSCNLGEFPQFLRSQDALEELDLGNNSIHGFIPRWFMNITQETLYSLSLSNNLLTGFE</sequence>
<name>A0A9Q1KU52_9CARY</name>
<dbReference type="Proteomes" id="UP001153076">
    <property type="component" value="Unassembled WGS sequence"/>
</dbReference>
<dbReference type="PANTHER" id="PTHR48061">
    <property type="entry name" value="LEUCINE-RICH REPEAT RECEPTOR PROTEIN KINASE EMS1-LIKE-RELATED"/>
    <property type="match status" value="1"/>
</dbReference>
<evidence type="ECO:0000256" key="8">
    <source>
        <dbReference type="ARBA" id="ARBA00023180"/>
    </source>
</evidence>
<dbReference type="PANTHER" id="PTHR48061:SF12">
    <property type="entry name" value="DISEASE RESISTANCE LIKE PROTEIN"/>
    <property type="match status" value="1"/>
</dbReference>
<keyword evidence="8" id="KW-0325">Glycoprotein</keyword>
<dbReference type="SMART" id="SM00365">
    <property type="entry name" value="LRR_SD22"/>
    <property type="match status" value="8"/>
</dbReference>
<keyword evidence="4" id="KW-0732">Signal</keyword>
<dbReference type="OrthoDB" id="442066at2759"/>
<keyword evidence="10" id="KW-1185">Reference proteome</keyword>
<gene>
    <name evidence="9" type="ORF">Cgig2_004029</name>
</gene>
<comment type="caution">
    <text evidence="9">The sequence shown here is derived from an EMBL/GenBank/DDBJ whole genome shotgun (WGS) entry which is preliminary data.</text>
</comment>
<dbReference type="SUPFAM" id="SSF52047">
    <property type="entry name" value="RNI-like"/>
    <property type="match status" value="1"/>
</dbReference>
<evidence type="ECO:0000256" key="5">
    <source>
        <dbReference type="ARBA" id="ARBA00022737"/>
    </source>
</evidence>